<dbReference type="GO" id="GO:0005506">
    <property type="term" value="F:iron ion binding"/>
    <property type="evidence" value="ECO:0007669"/>
    <property type="project" value="InterPro"/>
</dbReference>
<dbReference type="CDD" id="cd20618">
    <property type="entry name" value="CYP71_clan"/>
    <property type="match status" value="1"/>
</dbReference>
<evidence type="ECO:0000256" key="5">
    <source>
        <dbReference type="PIRSR" id="PIRSR602401-1"/>
    </source>
</evidence>
<feature type="transmembrane region" description="Helical" evidence="7">
    <location>
        <begin position="28"/>
        <end position="46"/>
    </location>
</feature>
<keyword evidence="5 6" id="KW-0349">Heme</keyword>
<dbReference type="PRINTS" id="PR00463">
    <property type="entry name" value="EP450I"/>
</dbReference>
<dbReference type="PROSITE" id="PS00086">
    <property type="entry name" value="CYTOCHROME_P450"/>
    <property type="match status" value="1"/>
</dbReference>
<evidence type="ECO:0000256" key="7">
    <source>
        <dbReference type="SAM" id="Phobius"/>
    </source>
</evidence>
<dbReference type="PANTHER" id="PTHR47944:SF16">
    <property type="entry name" value="CYTOCHROME P450 FAMILY 1 SUBFAMILY A POLYPEPTIDE 1"/>
    <property type="match status" value="1"/>
</dbReference>
<organism evidence="8 9">
    <name type="scientific">Ceratodon purpureus</name>
    <name type="common">Fire moss</name>
    <name type="synonym">Dicranum purpureum</name>
    <dbReference type="NCBI Taxonomy" id="3225"/>
    <lineage>
        <taxon>Eukaryota</taxon>
        <taxon>Viridiplantae</taxon>
        <taxon>Streptophyta</taxon>
        <taxon>Embryophyta</taxon>
        <taxon>Bryophyta</taxon>
        <taxon>Bryophytina</taxon>
        <taxon>Bryopsida</taxon>
        <taxon>Dicranidae</taxon>
        <taxon>Pseudoditrichales</taxon>
        <taxon>Ditrichaceae</taxon>
        <taxon>Ceratodon</taxon>
    </lineage>
</organism>
<keyword evidence="2 5" id="KW-0479">Metal-binding</keyword>
<keyword evidence="7" id="KW-0472">Membrane</keyword>
<dbReference type="EMBL" id="CM026428">
    <property type="protein sequence ID" value="KAG0566049.1"/>
    <property type="molecule type" value="Genomic_DNA"/>
</dbReference>
<dbReference type="PANTHER" id="PTHR47944">
    <property type="entry name" value="CYTOCHROME P450 98A9"/>
    <property type="match status" value="1"/>
</dbReference>
<feature type="binding site" description="axial binding residue" evidence="5">
    <location>
        <position position="477"/>
    </location>
    <ligand>
        <name>heme</name>
        <dbReference type="ChEBI" id="CHEBI:30413"/>
    </ligand>
    <ligandPart>
        <name>Fe</name>
        <dbReference type="ChEBI" id="CHEBI:18248"/>
    </ligandPart>
</feature>
<dbReference type="InterPro" id="IPR001128">
    <property type="entry name" value="Cyt_P450"/>
</dbReference>
<proteinExistence type="inferred from homology"/>
<evidence type="ECO:0000313" key="8">
    <source>
        <dbReference type="EMBL" id="KAG0566049.1"/>
    </source>
</evidence>
<evidence type="ECO:0000313" key="9">
    <source>
        <dbReference type="Proteomes" id="UP000822688"/>
    </source>
</evidence>
<dbReference type="GO" id="GO:0016705">
    <property type="term" value="F:oxidoreductase activity, acting on paired donors, with incorporation or reduction of molecular oxygen"/>
    <property type="evidence" value="ECO:0007669"/>
    <property type="project" value="InterPro"/>
</dbReference>
<protein>
    <recommendedName>
        <fullName evidence="10">Cytochrome P450</fullName>
    </recommendedName>
</protein>
<gene>
    <name evidence="8" type="ORF">KC19_7G034300</name>
</gene>
<dbReference type="GO" id="GO:0020037">
    <property type="term" value="F:heme binding"/>
    <property type="evidence" value="ECO:0007669"/>
    <property type="project" value="InterPro"/>
</dbReference>
<evidence type="ECO:0000256" key="3">
    <source>
        <dbReference type="ARBA" id="ARBA00023002"/>
    </source>
</evidence>
<dbReference type="InterPro" id="IPR002401">
    <property type="entry name" value="Cyt_P450_E_grp-I"/>
</dbReference>
<dbReference type="InterPro" id="IPR036396">
    <property type="entry name" value="Cyt_P450_sf"/>
</dbReference>
<reference evidence="8" key="1">
    <citation type="submission" date="2020-06" db="EMBL/GenBank/DDBJ databases">
        <title>WGS assembly of Ceratodon purpureus strain R40.</title>
        <authorList>
            <person name="Carey S.B."/>
            <person name="Jenkins J."/>
            <person name="Shu S."/>
            <person name="Lovell J.T."/>
            <person name="Sreedasyam A."/>
            <person name="Maumus F."/>
            <person name="Tiley G.P."/>
            <person name="Fernandez-Pozo N."/>
            <person name="Barry K."/>
            <person name="Chen C."/>
            <person name="Wang M."/>
            <person name="Lipzen A."/>
            <person name="Daum C."/>
            <person name="Saski C.A."/>
            <person name="Payton A.C."/>
            <person name="Mcbreen J.C."/>
            <person name="Conrad R.E."/>
            <person name="Kollar L.M."/>
            <person name="Olsson S."/>
            <person name="Huttunen S."/>
            <person name="Landis J.B."/>
            <person name="Wickett N.J."/>
            <person name="Johnson M.G."/>
            <person name="Rensing S.A."/>
            <person name="Grimwood J."/>
            <person name="Schmutz J."/>
            <person name="Mcdaniel S.F."/>
        </authorList>
    </citation>
    <scope>NUCLEOTIDE SEQUENCE</scope>
    <source>
        <strain evidence="8">R40</strain>
    </source>
</reference>
<evidence type="ECO:0000256" key="2">
    <source>
        <dbReference type="ARBA" id="ARBA00022723"/>
    </source>
</evidence>
<evidence type="ECO:0000256" key="1">
    <source>
        <dbReference type="ARBA" id="ARBA00010617"/>
    </source>
</evidence>
<evidence type="ECO:0008006" key="10">
    <source>
        <dbReference type="Google" id="ProtNLM"/>
    </source>
</evidence>
<dbReference type="GO" id="GO:0004497">
    <property type="term" value="F:monooxygenase activity"/>
    <property type="evidence" value="ECO:0007669"/>
    <property type="project" value="UniProtKB-KW"/>
</dbReference>
<dbReference type="FunFam" id="1.10.630.10:FF:000026">
    <property type="entry name" value="Cytochrome P450 82C4"/>
    <property type="match status" value="1"/>
</dbReference>
<keyword evidence="6" id="KW-0503">Monooxygenase</keyword>
<accession>A0A8T0H6X8</accession>
<keyword evidence="7" id="KW-1133">Transmembrane helix</keyword>
<dbReference type="SUPFAM" id="SSF48264">
    <property type="entry name" value="Cytochrome P450"/>
    <property type="match status" value="1"/>
</dbReference>
<keyword evidence="7" id="KW-0812">Transmembrane</keyword>
<dbReference type="Pfam" id="PF00067">
    <property type="entry name" value="p450"/>
    <property type="match status" value="1"/>
</dbReference>
<dbReference type="Proteomes" id="UP000822688">
    <property type="component" value="Chromosome 7"/>
</dbReference>
<comment type="similarity">
    <text evidence="1 6">Belongs to the cytochrome P450 family.</text>
</comment>
<evidence type="ECO:0000256" key="4">
    <source>
        <dbReference type="ARBA" id="ARBA00023004"/>
    </source>
</evidence>
<sequence>MKLGECVEDVGRRAMEQLRALRSQPGSVLVASLSTLLVTLIIVYVVQARQQRKRLPPGPRPWPLLGNLPHLGTQPHQALSSLAAEYGGLMFIRMGSRPCIVVSNTAVAKELFRTNDTVFASRPLRLAGKIYSGGKNVATTPYGPYWRELRKVFATELFSNRRHASHQKGRTEEIHYMMKLLLQSSKQDADVNLKTWLYGVASNNMTRMLVNKRYYGDGVTSNEQGRKDIEEMVTRIFLMFSQPVISDFVPWLSFVPKLQGTEAQFQDVRAFTYTVTDKLIDKQKHRSRAEEREQQPEPDYVPDFIDVLMETKLENGQHIPDQDLNVLLMDIMSGGTETTSTSLEWAMAELMNHPEVMKQAQEEIDAVVGSDRVVEEADITNLPFLQAIVKEVFRLHPAIPLSLPRVSTQATELLGYQLPNETELIINIFAIHRDPAVYEAPESFNPARFMGKHADVTPTSGFDHYELIPFSAGRRMCPAYNLGTVMINLVLAHLLHSFDWSLPAGESLDMAETFGMSMQKTIPLRLVAHPKAPAFLY</sequence>
<comment type="cofactor">
    <cofactor evidence="5">
        <name>heme</name>
        <dbReference type="ChEBI" id="CHEBI:30413"/>
    </cofactor>
</comment>
<name>A0A8T0H6X8_CERPU</name>
<comment type="caution">
    <text evidence="8">The sequence shown here is derived from an EMBL/GenBank/DDBJ whole genome shotgun (WGS) entry which is preliminary data.</text>
</comment>
<dbReference type="Gene3D" id="1.10.630.10">
    <property type="entry name" value="Cytochrome P450"/>
    <property type="match status" value="1"/>
</dbReference>
<keyword evidence="4 5" id="KW-0408">Iron</keyword>
<evidence type="ECO:0000256" key="6">
    <source>
        <dbReference type="RuleBase" id="RU000461"/>
    </source>
</evidence>
<dbReference type="PRINTS" id="PR00385">
    <property type="entry name" value="P450"/>
</dbReference>
<keyword evidence="3 6" id="KW-0560">Oxidoreductase</keyword>
<dbReference type="AlphaFoldDB" id="A0A8T0H6X8"/>
<dbReference type="InterPro" id="IPR017972">
    <property type="entry name" value="Cyt_P450_CS"/>
</dbReference>
<keyword evidence="9" id="KW-1185">Reference proteome</keyword>